<dbReference type="EMBL" id="KY554762">
    <property type="protein sequence ID" value="ARM65677.1"/>
    <property type="molecule type" value="Genomic_DNA"/>
</dbReference>
<dbReference type="Proteomes" id="UP000224502">
    <property type="component" value="Segment"/>
</dbReference>
<evidence type="ECO:0000313" key="1">
    <source>
        <dbReference type="EMBL" id="ARM65677.1"/>
    </source>
</evidence>
<evidence type="ECO:0008006" key="3">
    <source>
        <dbReference type="Google" id="ProtNLM"/>
    </source>
</evidence>
<reference evidence="1 2" key="1">
    <citation type="journal article" date="2017" name="Viruses">
        <title>Phage Biodiversity in Artisanal Cheese Wheys Reflects the Complexity of the Fermentation Process.</title>
        <authorList>
            <person name="Mahony J."/>
            <person name="Moscarelli A."/>
            <person name="Kelleher P."/>
            <person name="Lugli G.A."/>
            <person name="Ventura M."/>
            <person name="Settanni L."/>
            <person name="van Sinderen D."/>
        </authorList>
    </citation>
    <scope>NUCLEOTIDE SEQUENCE [LARGE SCALE GENOMIC DNA]</scope>
</reference>
<keyword evidence="2" id="KW-1185">Reference proteome</keyword>
<proteinExistence type="predicted"/>
<gene>
    <name evidence="1" type="ORF">LW31_075</name>
</gene>
<protein>
    <recommendedName>
        <fullName evidence="3">Receptor binding protein</fullName>
    </recommendedName>
</protein>
<sequence>MVCKHCNKSVIDPNLRSTISNTGCDCEVHTESDSPEKLVLDETRLSRRVDSNRAMVVSVNGKSIMAIVDRFIEYTRCLIRNIITHVVNLDKRVTRLEGNGGDLTPVKKEFDAGYMYNWTMYRIGNTVFVAAEGRQIATSPANQEWTLMPNKVPEGFRPIQSCQVLSFAQTKAQTTVQRQILPDGVIHYLSINGIEANTWVITPSTSWLTNDKYPTTN</sequence>
<accession>A0A1W6JHG9</accession>
<name>A0A1W6JHG9_9CAUD</name>
<organism evidence="1 2">
    <name type="scientific">Lactococcus phage LW31</name>
    <dbReference type="NCBI Taxonomy" id="1965478"/>
    <lineage>
        <taxon>Viruses</taxon>
        <taxon>Duplodnaviria</taxon>
        <taxon>Heunggongvirae</taxon>
        <taxon>Uroviricota</taxon>
        <taxon>Caudoviricetes</taxon>
        <taxon>Teubervirus</taxon>
        <taxon>Teubervirus LW31</taxon>
    </lineage>
</organism>
<evidence type="ECO:0000313" key="2">
    <source>
        <dbReference type="Proteomes" id="UP000224502"/>
    </source>
</evidence>